<evidence type="ECO:0000313" key="3">
    <source>
        <dbReference type="Proteomes" id="UP000887013"/>
    </source>
</evidence>
<keyword evidence="3" id="KW-1185">Reference proteome</keyword>
<dbReference type="EMBL" id="BMAW01072850">
    <property type="protein sequence ID" value="GFT85047.1"/>
    <property type="molecule type" value="Genomic_DNA"/>
</dbReference>
<comment type="caution">
    <text evidence="2">The sequence shown here is derived from an EMBL/GenBank/DDBJ whole genome shotgun (WGS) entry which is preliminary data.</text>
</comment>
<gene>
    <name evidence="2" type="ORF">NPIL_198501</name>
</gene>
<dbReference type="AlphaFoldDB" id="A0A8X6PTU3"/>
<feature type="compositionally biased region" description="Low complexity" evidence="1">
    <location>
        <begin position="73"/>
        <end position="82"/>
    </location>
</feature>
<name>A0A8X6PTU3_NEPPI</name>
<evidence type="ECO:0000313" key="2">
    <source>
        <dbReference type="EMBL" id="GFT85047.1"/>
    </source>
</evidence>
<feature type="region of interest" description="Disordered" evidence="1">
    <location>
        <begin position="59"/>
        <end position="90"/>
    </location>
</feature>
<feature type="region of interest" description="Disordered" evidence="1">
    <location>
        <begin position="26"/>
        <end position="47"/>
    </location>
</feature>
<accession>A0A8X6PTU3</accession>
<evidence type="ECO:0000256" key="1">
    <source>
        <dbReference type="SAM" id="MobiDB-lite"/>
    </source>
</evidence>
<protein>
    <submittedName>
        <fullName evidence="2">Uncharacterized protein</fullName>
    </submittedName>
</protein>
<dbReference type="Proteomes" id="UP000887013">
    <property type="component" value="Unassembled WGS sequence"/>
</dbReference>
<proteinExistence type="predicted"/>
<organism evidence="2 3">
    <name type="scientific">Nephila pilipes</name>
    <name type="common">Giant wood spider</name>
    <name type="synonym">Nephila maculata</name>
    <dbReference type="NCBI Taxonomy" id="299642"/>
    <lineage>
        <taxon>Eukaryota</taxon>
        <taxon>Metazoa</taxon>
        <taxon>Ecdysozoa</taxon>
        <taxon>Arthropoda</taxon>
        <taxon>Chelicerata</taxon>
        <taxon>Arachnida</taxon>
        <taxon>Araneae</taxon>
        <taxon>Araneomorphae</taxon>
        <taxon>Entelegynae</taxon>
        <taxon>Araneoidea</taxon>
        <taxon>Nephilidae</taxon>
        <taxon>Nephila</taxon>
    </lineage>
</organism>
<reference evidence="2" key="1">
    <citation type="submission" date="2020-08" db="EMBL/GenBank/DDBJ databases">
        <title>Multicomponent nature underlies the extraordinary mechanical properties of spider dragline silk.</title>
        <authorList>
            <person name="Kono N."/>
            <person name="Nakamura H."/>
            <person name="Mori M."/>
            <person name="Yoshida Y."/>
            <person name="Ohtoshi R."/>
            <person name="Malay A.D."/>
            <person name="Moran D.A.P."/>
            <person name="Tomita M."/>
            <person name="Numata K."/>
            <person name="Arakawa K."/>
        </authorList>
    </citation>
    <scope>NUCLEOTIDE SEQUENCE</scope>
</reference>
<sequence>MDDWAGLAGNFLGVLSWRPLLASERPTIDRSTLRRGKTSRTLPLDGGEACLSSAVETAAAGFSKEPSPHARQRAPVSPPSRHVVPRRTDT</sequence>